<feature type="compositionally biased region" description="Polar residues" evidence="2">
    <location>
        <begin position="848"/>
        <end position="863"/>
    </location>
</feature>
<feature type="repeat" description="HEAT" evidence="1">
    <location>
        <begin position="247"/>
        <end position="285"/>
    </location>
</feature>
<dbReference type="AlphaFoldDB" id="A0A6U1I351"/>
<feature type="repeat" description="HEAT" evidence="1">
    <location>
        <begin position="208"/>
        <end position="246"/>
    </location>
</feature>
<dbReference type="SUPFAM" id="SSF48371">
    <property type="entry name" value="ARM repeat"/>
    <property type="match status" value="1"/>
</dbReference>
<evidence type="ECO:0000256" key="1">
    <source>
        <dbReference type="PROSITE-ProRule" id="PRU00103"/>
    </source>
</evidence>
<sequence>MSMEQFNFLLAEFEPPPPESGNEVGNISGSLKAEDEIQRFTIDEDIGDIERYRKYLTGHIFQQRVAIECLPGLVHEHGKSAFSAVASTLKKTLSSIDTEGQVAIAAAIGVMCELRRLRPAEQAELVAPIVLKQLSVREPVPEVLEAWLGCLAVLAPNLDRVTLGGGLADLVAAKSEPVGPGVTARVTACRILGAIAPGLGRAQVEDRFFRRAMDLCQDTDYQVRVAMARQLAEVASVMGQEATENTILTEVFELLRDEEVQVRTAAMACLVDVLDVVSPEALKSTVGPKFVEFCGSLSSDPRLVPGLSANIGPMLAKLAPHFGSPSDLEACVQAFCTLGARDEEEVRKKCAASFLTILKVVGGKRYSTFLHDIFVLLASDRDEEVRQSIASQFHQVCPLLGRARCMQFLKYPLIKLLKDPCREVKEHLCTELGATLRAFAGTDAEQLAGRAEGDEFLAEVAPALLELYSSAGTNWRLKMSLIRAMAGFPMYFASEQVFDVFLPIVTAALQGGVAGVKSAATRTVVMFLRYVRRPAQKLEIYTTLLREFARSRSSCHRLTFLQVCVEVMATASNRFFRLYFLDPAVETVYDRVPNVRLQLTTLLPRFKELICLPQDVDKLERLTTAMSSLTNDDDRDVSETARRLNEDFKRIQVSMGGKAGSSGRDAAEDKRREEEEVALGFPKDDFERVKNEDPSWVDKKGQTKEKRPPFATGGRTTGGAGGGITRRTAAVPRAQSTGGVEASGGAVSASANARRTVELGRAPLGSRRVTPTRAAAPSAAMLDGPQRSAGSGSSVGTSRIARLQGSDASLVRGTSLQRRVIGGDSSSSSSRGPLASTAGRLAKAQLNDGGSRTPATSPGSLRSPTAAKPPAPTVGKSSSGSSRAAVPPTSTASKIGPPSRRSTGGR</sequence>
<feature type="compositionally biased region" description="Gly residues" evidence="2">
    <location>
        <begin position="715"/>
        <end position="724"/>
    </location>
</feature>
<feature type="region of interest" description="Disordered" evidence="2">
    <location>
        <begin position="653"/>
        <end position="906"/>
    </location>
</feature>
<name>A0A6U1I351_9CHLO</name>
<feature type="compositionally biased region" description="Polar residues" evidence="2">
    <location>
        <begin position="875"/>
        <end position="893"/>
    </location>
</feature>
<evidence type="ECO:0000313" key="4">
    <source>
        <dbReference type="EMBL" id="CAD9209552.1"/>
    </source>
</evidence>
<dbReference type="InterPro" id="IPR016024">
    <property type="entry name" value="ARM-type_fold"/>
</dbReference>
<feature type="compositionally biased region" description="Basic and acidic residues" evidence="2">
    <location>
        <begin position="682"/>
        <end position="708"/>
    </location>
</feature>
<dbReference type="InterPro" id="IPR011989">
    <property type="entry name" value="ARM-like"/>
</dbReference>
<feature type="compositionally biased region" description="Polar residues" evidence="2">
    <location>
        <begin position="788"/>
        <end position="797"/>
    </location>
</feature>
<evidence type="ECO:0000313" key="3">
    <source>
        <dbReference type="EMBL" id="CAD9209551.1"/>
    </source>
</evidence>
<dbReference type="InterPro" id="IPR039918">
    <property type="entry name" value="PPP4R4"/>
</dbReference>
<evidence type="ECO:0008006" key="5">
    <source>
        <dbReference type="Google" id="ProtNLM"/>
    </source>
</evidence>
<reference evidence="4" key="1">
    <citation type="submission" date="2021-01" db="EMBL/GenBank/DDBJ databases">
        <authorList>
            <person name="Corre E."/>
            <person name="Pelletier E."/>
            <person name="Niang G."/>
            <person name="Scheremetjew M."/>
            <person name="Finn R."/>
            <person name="Kale V."/>
            <person name="Holt S."/>
            <person name="Cochrane G."/>
            <person name="Meng A."/>
            <person name="Brown T."/>
            <person name="Cohen L."/>
        </authorList>
    </citation>
    <scope>NUCLEOTIDE SEQUENCE</scope>
    <source>
        <strain evidence="4">PLY429</strain>
    </source>
</reference>
<proteinExistence type="predicted"/>
<dbReference type="EMBL" id="HBGG01022696">
    <property type="protein sequence ID" value="CAD9209552.1"/>
    <property type="molecule type" value="Transcribed_RNA"/>
</dbReference>
<feature type="compositionally biased region" description="Low complexity" evidence="2">
    <location>
        <begin position="725"/>
        <end position="751"/>
    </location>
</feature>
<evidence type="ECO:0000256" key="2">
    <source>
        <dbReference type="SAM" id="MobiDB-lite"/>
    </source>
</evidence>
<dbReference type="PANTHER" id="PTHR21467">
    <property type="entry name" value="PROTEIN PHOSPHATASE 4 REGULATORY SUBUNIT 4 PPP4R4"/>
    <property type="match status" value="1"/>
</dbReference>
<protein>
    <recommendedName>
        <fullName evidence="5">Serine/threonine-protein phosphatase 4 regulatory subunit 4</fullName>
    </recommendedName>
</protein>
<feature type="compositionally biased region" description="Basic and acidic residues" evidence="2">
    <location>
        <begin position="665"/>
        <end position="674"/>
    </location>
</feature>
<gene>
    <name evidence="3" type="ORF">TCHU04912_LOCUS11790</name>
    <name evidence="4" type="ORF">TCHU04912_LOCUS11791</name>
</gene>
<organism evidence="4">
    <name type="scientific">Tetraselmis chuii</name>
    <dbReference type="NCBI Taxonomy" id="63592"/>
    <lineage>
        <taxon>Eukaryota</taxon>
        <taxon>Viridiplantae</taxon>
        <taxon>Chlorophyta</taxon>
        <taxon>core chlorophytes</taxon>
        <taxon>Chlorodendrophyceae</taxon>
        <taxon>Chlorodendrales</taxon>
        <taxon>Chlorodendraceae</taxon>
        <taxon>Tetraselmis</taxon>
    </lineage>
</organism>
<dbReference type="EMBL" id="HBGG01022695">
    <property type="protein sequence ID" value="CAD9209551.1"/>
    <property type="molecule type" value="Transcribed_RNA"/>
</dbReference>
<dbReference type="Gene3D" id="1.25.10.10">
    <property type="entry name" value="Leucine-rich Repeat Variant"/>
    <property type="match status" value="1"/>
</dbReference>
<dbReference type="PROSITE" id="PS50077">
    <property type="entry name" value="HEAT_REPEAT"/>
    <property type="match status" value="2"/>
</dbReference>
<dbReference type="InterPro" id="IPR021133">
    <property type="entry name" value="HEAT_type_2"/>
</dbReference>
<dbReference type="PANTHER" id="PTHR21467:SF0">
    <property type="entry name" value="SERINE_THREONINE-PROTEIN PHOSPHATASE 4 REGULATORY SUBUNIT 4"/>
    <property type="match status" value="1"/>
</dbReference>
<accession>A0A6U1I351</accession>